<keyword evidence="2" id="KW-0378">Hydrolase</keyword>
<evidence type="ECO:0000256" key="1">
    <source>
        <dbReference type="ARBA" id="ARBA00022729"/>
    </source>
</evidence>
<accession>A0ABU5EC72</accession>
<dbReference type="InterPro" id="IPR050955">
    <property type="entry name" value="Plant_Biomass_Hydrol_Est"/>
</dbReference>
<evidence type="ECO:0000256" key="2">
    <source>
        <dbReference type="ARBA" id="ARBA00022801"/>
    </source>
</evidence>
<dbReference type="Proteomes" id="UP001279642">
    <property type="component" value="Unassembled WGS sequence"/>
</dbReference>
<feature type="non-terminal residue" evidence="3">
    <location>
        <position position="1"/>
    </location>
</feature>
<dbReference type="SUPFAM" id="SSF53474">
    <property type="entry name" value="alpha/beta-Hydrolases"/>
    <property type="match status" value="1"/>
</dbReference>
<keyword evidence="4" id="KW-1185">Reference proteome</keyword>
<comment type="caution">
    <text evidence="3">The sequence shown here is derived from an EMBL/GenBank/DDBJ whole genome shotgun (WGS) entry which is preliminary data.</text>
</comment>
<dbReference type="PANTHER" id="PTHR43037:SF1">
    <property type="entry name" value="BLL1128 PROTEIN"/>
    <property type="match status" value="1"/>
</dbReference>
<dbReference type="RefSeq" id="WP_320508635.1">
    <property type="nucleotide sequence ID" value="NZ_JAXCLW010000002.1"/>
</dbReference>
<organism evidence="3 4">
    <name type="scientific">Dongia soli</name>
    <dbReference type="NCBI Taxonomy" id="600628"/>
    <lineage>
        <taxon>Bacteria</taxon>
        <taxon>Pseudomonadati</taxon>
        <taxon>Pseudomonadota</taxon>
        <taxon>Alphaproteobacteria</taxon>
        <taxon>Rhodospirillales</taxon>
        <taxon>Dongiaceae</taxon>
        <taxon>Dongia</taxon>
    </lineage>
</organism>
<keyword evidence="1" id="KW-0732">Signal</keyword>
<protein>
    <submittedName>
        <fullName evidence="3">PHB depolymerase family esterase</fullName>
    </submittedName>
</protein>
<dbReference type="Gene3D" id="3.40.50.1820">
    <property type="entry name" value="alpha/beta hydrolase"/>
    <property type="match status" value="1"/>
</dbReference>
<proteinExistence type="predicted"/>
<sequence>LKVDPTRVYVAGLSAGGAAAAIMGFNYPDLYAAVGIHSGLACGAATDVASAFRAMRQGGPLSQPEAPKNSLRIGAVPIIVFHGDGARLCTHGPSDLPHRSSRPVQFARIFLAFELLSFCRG</sequence>
<dbReference type="Pfam" id="PF10503">
    <property type="entry name" value="Esterase_PHB"/>
    <property type="match status" value="1"/>
</dbReference>
<dbReference type="PANTHER" id="PTHR43037">
    <property type="entry name" value="UNNAMED PRODUCT-RELATED"/>
    <property type="match status" value="1"/>
</dbReference>
<gene>
    <name evidence="3" type="ORF">SMD27_12185</name>
</gene>
<name>A0ABU5EC72_9PROT</name>
<evidence type="ECO:0000313" key="3">
    <source>
        <dbReference type="EMBL" id="MDY0883605.1"/>
    </source>
</evidence>
<evidence type="ECO:0000313" key="4">
    <source>
        <dbReference type="Proteomes" id="UP001279642"/>
    </source>
</evidence>
<reference evidence="3 4" key="1">
    <citation type="journal article" date="2016" name="Antonie Van Leeuwenhoek">
        <title>Dongia soli sp. nov., isolated from soil from Dokdo, Korea.</title>
        <authorList>
            <person name="Kim D.U."/>
            <person name="Lee H."/>
            <person name="Kim H."/>
            <person name="Kim S.G."/>
            <person name="Ka J.O."/>
        </authorList>
    </citation>
    <scope>NUCLEOTIDE SEQUENCE [LARGE SCALE GENOMIC DNA]</scope>
    <source>
        <strain evidence="3 4">D78</strain>
    </source>
</reference>
<dbReference type="EMBL" id="JAXCLW010000002">
    <property type="protein sequence ID" value="MDY0883605.1"/>
    <property type="molecule type" value="Genomic_DNA"/>
</dbReference>
<dbReference type="InterPro" id="IPR029058">
    <property type="entry name" value="AB_hydrolase_fold"/>
</dbReference>
<dbReference type="InterPro" id="IPR010126">
    <property type="entry name" value="Esterase_phb"/>
</dbReference>